<dbReference type="InterPro" id="IPR044527">
    <property type="entry name" value="NrtA/CpmA_ABC-bd_dom"/>
</dbReference>
<accession>A0A2T0WFB6</accession>
<protein>
    <submittedName>
        <fullName evidence="6">NitT/TauT family transport system ATP-binding protein</fullName>
    </submittedName>
</protein>
<evidence type="ECO:0000313" key="6">
    <source>
        <dbReference type="EMBL" id="PRY85399.1"/>
    </source>
</evidence>
<name>A0A2T0WFB6_9RHOB</name>
<keyword evidence="4" id="KW-0997">Cell inner membrane</keyword>
<comment type="subcellular location">
    <subcellularLocation>
        <location evidence="1">Endomembrane system</location>
    </subcellularLocation>
</comment>
<dbReference type="CDD" id="cd13553">
    <property type="entry name" value="PBP2_NrtA_CpmA_like"/>
    <property type="match status" value="1"/>
</dbReference>
<organism evidence="6 7">
    <name type="scientific">Donghicola tyrosinivorans</name>
    <dbReference type="NCBI Taxonomy" id="1652492"/>
    <lineage>
        <taxon>Bacteria</taxon>
        <taxon>Pseudomonadati</taxon>
        <taxon>Pseudomonadota</taxon>
        <taxon>Alphaproteobacteria</taxon>
        <taxon>Rhodobacterales</taxon>
        <taxon>Roseobacteraceae</taxon>
        <taxon>Donghicola</taxon>
    </lineage>
</organism>
<evidence type="ECO:0000256" key="1">
    <source>
        <dbReference type="ARBA" id="ARBA00004308"/>
    </source>
</evidence>
<dbReference type="PANTHER" id="PTHR30024:SF43">
    <property type="entry name" value="BLL4572 PROTEIN"/>
    <property type="match status" value="1"/>
</dbReference>
<keyword evidence="3" id="KW-1003">Cell membrane</keyword>
<evidence type="ECO:0000256" key="5">
    <source>
        <dbReference type="ARBA" id="ARBA00023136"/>
    </source>
</evidence>
<keyword evidence="6" id="KW-0547">Nucleotide-binding</keyword>
<dbReference type="Gene3D" id="3.40.190.10">
    <property type="entry name" value="Periplasmic binding protein-like II"/>
    <property type="match status" value="2"/>
</dbReference>
<keyword evidence="2" id="KW-0813">Transport</keyword>
<sequence length="392" mass="42169">MRITKLNVGYMPLVDAAPYIIAQEMGFAAAEGLELDLIRAPSWSGLRDMLAFGRVDAAHMLSAVPVAMAMGVGGIPGRIIAPAVTSVNGNVIGVSQPLYARMQEQGTNLDFADAASIGHGLMRAAGETLRIGVPFPFSMHAELLYYWLSSLGYAAPQGIAIKTVPPPLMADALAADEIDAFCVGEPWGSIAVERGYGSLILPVSAIWSFAPEKVLAVREEWANSEMELLSRLTRALWQAGRWLADPGNLLAASEALAQKQYLQTPSEVIERALSGRLIVDQSGTSRQVQNFLEFHAGAANFPWRSQGSWIAQQLAARLGLDRKQAMTAGRSVFRSDLYRTAMQRTGADLPGASEKVEGGIDARQPAASEGGTLYLEPNLFFDRIVFDPGPHS</sequence>
<dbReference type="GO" id="GO:0005524">
    <property type="term" value="F:ATP binding"/>
    <property type="evidence" value="ECO:0007669"/>
    <property type="project" value="UniProtKB-KW"/>
</dbReference>
<dbReference type="OrthoDB" id="570524at2"/>
<keyword evidence="6" id="KW-0067">ATP-binding</keyword>
<dbReference type="PANTHER" id="PTHR30024">
    <property type="entry name" value="ALIPHATIC SULFONATES-BINDING PROTEIN-RELATED"/>
    <property type="match status" value="1"/>
</dbReference>
<dbReference type="AlphaFoldDB" id="A0A2T0WFB6"/>
<dbReference type="GO" id="GO:0012505">
    <property type="term" value="C:endomembrane system"/>
    <property type="evidence" value="ECO:0007669"/>
    <property type="project" value="UniProtKB-SubCell"/>
</dbReference>
<gene>
    <name evidence="6" type="ORF">CLV74_11653</name>
</gene>
<reference evidence="6 7" key="1">
    <citation type="submission" date="2018-03" db="EMBL/GenBank/DDBJ databases">
        <title>Genomic Encyclopedia of Archaeal and Bacterial Type Strains, Phase II (KMG-II): from individual species to whole genera.</title>
        <authorList>
            <person name="Goeker M."/>
        </authorList>
    </citation>
    <scope>NUCLEOTIDE SEQUENCE [LARGE SCALE GENOMIC DNA]</scope>
    <source>
        <strain evidence="6 7">DSM 100212</strain>
    </source>
</reference>
<proteinExistence type="predicted"/>
<dbReference type="EMBL" id="PVTQ01000016">
    <property type="protein sequence ID" value="PRY85399.1"/>
    <property type="molecule type" value="Genomic_DNA"/>
</dbReference>
<evidence type="ECO:0000256" key="2">
    <source>
        <dbReference type="ARBA" id="ARBA00022448"/>
    </source>
</evidence>
<comment type="caution">
    <text evidence="6">The sequence shown here is derived from an EMBL/GenBank/DDBJ whole genome shotgun (WGS) entry which is preliminary data.</text>
</comment>
<keyword evidence="5" id="KW-0472">Membrane</keyword>
<evidence type="ECO:0000256" key="3">
    <source>
        <dbReference type="ARBA" id="ARBA00022475"/>
    </source>
</evidence>
<dbReference type="RefSeq" id="WP_106267627.1">
    <property type="nucleotide sequence ID" value="NZ_PVTQ01000016.1"/>
</dbReference>
<evidence type="ECO:0000313" key="7">
    <source>
        <dbReference type="Proteomes" id="UP000238392"/>
    </source>
</evidence>
<dbReference type="Proteomes" id="UP000238392">
    <property type="component" value="Unassembled WGS sequence"/>
</dbReference>
<dbReference type="SUPFAM" id="SSF53850">
    <property type="entry name" value="Periplasmic binding protein-like II"/>
    <property type="match status" value="1"/>
</dbReference>
<evidence type="ECO:0000256" key="4">
    <source>
        <dbReference type="ARBA" id="ARBA00022519"/>
    </source>
</evidence>
<keyword evidence="7" id="KW-1185">Reference proteome</keyword>
<dbReference type="Pfam" id="PF13379">
    <property type="entry name" value="NMT1_2"/>
    <property type="match status" value="1"/>
</dbReference>